<keyword evidence="1" id="KW-0472">Membrane</keyword>
<feature type="transmembrane region" description="Helical" evidence="1">
    <location>
        <begin position="93"/>
        <end position="117"/>
    </location>
</feature>
<dbReference type="InterPro" id="IPR021776">
    <property type="entry name" value="ActD"/>
</dbReference>
<evidence type="ECO:0000256" key="1">
    <source>
        <dbReference type="SAM" id="Phobius"/>
    </source>
</evidence>
<dbReference type="RefSeq" id="WP_321397823.1">
    <property type="nucleotide sequence ID" value="NZ_CP139487.1"/>
</dbReference>
<name>A0AAX4HT15_9BACT</name>
<sequence length="163" mass="19103">MQRRLLVYEFDSHEEFREALLQIEAKGLTFRAYTPVPEDDIMKFRSKGTNLVIVYAVIGGFLGFITGFALQYYSNVYHFPINVGGRPLNSWPAFMIICFELTILFSALGIFASIFILNRYPRFDHSLFDLPDFNERRDRHFFLTTTEEVTLDKAIKRFNLTLH</sequence>
<evidence type="ECO:0000313" key="3">
    <source>
        <dbReference type="Proteomes" id="UP001324634"/>
    </source>
</evidence>
<dbReference type="Pfam" id="PF11821">
    <property type="entry name" value="ActD"/>
    <property type="match status" value="1"/>
</dbReference>
<organism evidence="2 3">
    <name type="scientific">Peredibacter starrii</name>
    <dbReference type="NCBI Taxonomy" id="28202"/>
    <lineage>
        <taxon>Bacteria</taxon>
        <taxon>Pseudomonadati</taxon>
        <taxon>Bdellovibrionota</taxon>
        <taxon>Bacteriovoracia</taxon>
        <taxon>Bacteriovoracales</taxon>
        <taxon>Bacteriovoracaceae</taxon>
        <taxon>Peredibacter</taxon>
    </lineage>
</organism>
<dbReference type="PANTHER" id="PTHR40394">
    <property type="entry name" value="LIPOPROTEIN-RELATED"/>
    <property type="match status" value="1"/>
</dbReference>
<proteinExistence type="predicted"/>
<evidence type="ECO:0000313" key="2">
    <source>
        <dbReference type="EMBL" id="WPU66069.1"/>
    </source>
</evidence>
<dbReference type="PANTHER" id="PTHR40394:SF2">
    <property type="entry name" value="QUINOL:CYTOCHROME C OXIDOREDUCTASE MEMBRANE PROTEIN"/>
    <property type="match status" value="1"/>
</dbReference>
<reference evidence="2 3" key="1">
    <citation type="submission" date="2023-11" db="EMBL/GenBank/DDBJ databases">
        <title>Peredibacter starrii A3.12.</title>
        <authorList>
            <person name="Mitchell R.J."/>
        </authorList>
    </citation>
    <scope>NUCLEOTIDE SEQUENCE [LARGE SCALE GENOMIC DNA]</scope>
    <source>
        <strain evidence="2 3">A3.12</strain>
    </source>
</reference>
<dbReference type="EMBL" id="CP139487">
    <property type="protein sequence ID" value="WPU66069.1"/>
    <property type="molecule type" value="Genomic_DNA"/>
</dbReference>
<accession>A0AAX4HT15</accession>
<keyword evidence="1" id="KW-1133">Transmembrane helix</keyword>
<protein>
    <submittedName>
        <fullName evidence="2">DUF3341 domain-containing protein</fullName>
    </submittedName>
</protein>
<keyword evidence="1" id="KW-0812">Transmembrane</keyword>
<feature type="transmembrane region" description="Helical" evidence="1">
    <location>
        <begin position="52"/>
        <end position="73"/>
    </location>
</feature>
<gene>
    <name evidence="2" type="ORF">SOO65_04855</name>
</gene>
<dbReference type="AlphaFoldDB" id="A0AAX4HT15"/>
<dbReference type="Proteomes" id="UP001324634">
    <property type="component" value="Chromosome"/>
</dbReference>
<keyword evidence="3" id="KW-1185">Reference proteome</keyword>
<dbReference type="KEGG" id="psti:SOO65_04855"/>